<dbReference type="RefSeq" id="WP_345520508.1">
    <property type="nucleotide sequence ID" value="NZ_BAABKM010000002.1"/>
</dbReference>
<dbReference type="EMBL" id="BAABKM010000002">
    <property type="protein sequence ID" value="GAA4698809.1"/>
    <property type="molecule type" value="Genomic_DNA"/>
</dbReference>
<dbReference type="Proteomes" id="UP001499974">
    <property type="component" value="Unassembled WGS sequence"/>
</dbReference>
<organism evidence="2 3">
    <name type="scientific">Nocardioides conyzicola</name>
    <dbReference type="NCBI Taxonomy" id="1651781"/>
    <lineage>
        <taxon>Bacteria</taxon>
        <taxon>Bacillati</taxon>
        <taxon>Actinomycetota</taxon>
        <taxon>Actinomycetes</taxon>
        <taxon>Propionibacteriales</taxon>
        <taxon>Nocardioidaceae</taxon>
        <taxon>Nocardioides</taxon>
    </lineage>
</organism>
<proteinExistence type="predicted"/>
<keyword evidence="3" id="KW-1185">Reference proteome</keyword>
<feature type="transmembrane region" description="Helical" evidence="1">
    <location>
        <begin position="320"/>
        <end position="338"/>
    </location>
</feature>
<feature type="transmembrane region" description="Helical" evidence="1">
    <location>
        <begin position="54"/>
        <end position="80"/>
    </location>
</feature>
<protein>
    <submittedName>
        <fullName evidence="2">Transporter</fullName>
    </submittedName>
</protein>
<accession>A0ABP8X0R3</accession>
<comment type="caution">
    <text evidence="2">The sequence shown here is derived from an EMBL/GenBank/DDBJ whole genome shotgun (WGS) entry which is preliminary data.</text>
</comment>
<evidence type="ECO:0000256" key="1">
    <source>
        <dbReference type="SAM" id="Phobius"/>
    </source>
</evidence>
<keyword evidence="1" id="KW-0812">Transmembrane</keyword>
<keyword evidence="1" id="KW-0472">Membrane</keyword>
<dbReference type="PROSITE" id="PS51257">
    <property type="entry name" value="PROKAR_LIPOPROTEIN"/>
    <property type="match status" value="1"/>
</dbReference>
<feature type="transmembrane region" description="Helical" evidence="1">
    <location>
        <begin position="101"/>
        <end position="128"/>
    </location>
</feature>
<name>A0ABP8X0R3_9ACTN</name>
<evidence type="ECO:0000313" key="2">
    <source>
        <dbReference type="EMBL" id="GAA4698809.1"/>
    </source>
</evidence>
<feature type="transmembrane region" description="Helical" evidence="1">
    <location>
        <begin position="151"/>
        <end position="175"/>
    </location>
</feature>
<evidence type="ECO:0000313" key="3">
    <source>
        <dbReference type="Proteomes" id="UP001499974"/>
    </source>
</evidence>
<reference evidence="3" key="1">
    <citation type="journal article" date="2019" name="Int. J. Syst. Evol. Microbiol.">
        <title>The Global Catalogue of Microorganisms (GCM) 10K type strain sequencing project: providing services to taxonomists for standard genome sequencing and annotation.</title>
        <authorList>
            <consortium name="The Broad Institute Genomics Platform"/>
            <consortium name="The Broad Institute Genome Sequencing Center for Infectious Disease"/>
            <person name="Wu L."/>
            <person name="Ma J."/>
        </authorList>
    </citation>
    <scope>NUCLEOTIDE SEQUENCE [LARGE SCALE GENOMIC DNA]</scope>
    <source>
        <strain evidence="3">JCM 18531</strain>
    </source>
</reference>
<keyword evidence="1" id="KW-1133">Transmembrane helix</keyword>
<feature type="transmembrane region" description="Helical" evidence="1">
    <location>
        <begin position="182"/>
        <end position="201"/>
    </location>
</feature>
<gene>
    <name evidence="2" type="ORF">GCM10023349_13810</name>
</gene>
<sequence length="343" mass="36922">MIWLTWRQFRTQLLIAVGLAAAACVVLAVTGPRLADLASRDVSIYDLLTSNDRLLFYGGVLLLAVAPPLIGVFWGAPLVARELETGTFRLVWNQSVTRSRWLAVKLGLSVLATVVVVGALSLAITWWAHPLDGVTGAQHGSLPLRLTPVSFAMRGLVPVGYAVFALLLGTLLGLVLRRSLPAMALTLAVYVCVQVAVPLWVRPHLVPATTSYTVISESNLDGILSDGSGTWRISVQAKGPGDWVLSNQTVDADGDVAALPSAVTDCLPQPPSEHESGTARVEPAPGTLDTCLGKLADAGYRQRLVYQPRTHFWPLQYAETGLYLVASAGLAALTFWQIRRRRT</sequence>